<dbReference type="InterPro" id="IPR045057">
    <property type="entry name" value="Gcn5-rel_NAT"/>
</dbReference>
<dbReference type="Pfam" id="PF14542">
    <property type="entry name" value="Acetyltransf_CG"/>
    <property type="match status" value="1"/>
</dbReference>
<feature type="domain" description="N-acetyltransferase" evidence="2">
    <location>
        <begin position="2"/>
        <end position="89"/>
    </location>
</feature>
<dbReference type="PROSITE" id="PS51729">
    <property type="entry name" value="GNAT_YJDJ"/>
    <property type="match status" value="1"/>
</dbReference>
<dbReference type="RefSeq" id="WP_262097051.1">
    <property type="nucleotide sequence ID" value="NZ_JAOEGN010000026.1"/>
</dbReference>
<name>A0ABT2PXR8_9MOLU</name>
<organism evidence="3 4">
    <name type="scientific">Paracholeplasma vituli</name>
    <dbReference type="NCBI Taxonomy" id="69473"/>
    <lineage>
        <taxon>Bacteria</taxon>
        <taxon>Bacillati</taxon>
        <taxon>Mycoplasmatota</taxon>
        <taxon>Mollicutes</taxon>
        <taxon>Acholeplasmatales</taxon>
        <taxon>Acholeplasmataceae</taxon>
        <taxon>Paracholeplasma</taxon>
    </lineage>
</organism>
<proteinExistence type="predicted"/>
<evidence type="ECO:0000313" key="4">
    <source>
        <dbReference type="Proteomes" id="UP001209076"/>
    </source>
</evidence>
<evidence type="ECO:0000259" key="2">
    <source>
        <dbReference type="PROSITE" id="PS51729"/>
    </source>
</evidence>
<accession>A0ABT2PXR8</accession>
<protein>
    <submittedName>
        <fullName evidence="3">N-acetyltransferase</fullName>
    </submittedName>
</protein>
<dbReference type="SUPFAM" id="SSF55729">
    <property type="entry name" value="Acyl-CoA N-acyltransferases (Nat)"/>
    <property type="match status" value="1"/>
</dbReference>
<sequence>MDFITERNMIYACDNEKVIAEVTFPNIDDTTVDINHTFVDPSLRGQGVGQKLLILAYETIKQQGYKAVVTCPYAVKFFANNPSYRDILK</sequence>
<dbReference type="PANTHER" id="PTHR31435">
    <property type="entry name" value="PROTEIN NATD1"/>
    <property type="match status" value="1"/>
</dbReference>
<dbReference type="CDD" id="cd04301">
    <property type="entry name" value="NAT_SF"/>
    <property type="match status" value="1"/>
</dbReference>
<dbReference type="PANTHER" id="PTHR31435:SF10">
    <property type="entry name" value="BSR4717 PROTEIN"/>
    <property type="match status" value="1"/>
</dbReference>
<dbReference type="EMBL" id="JAOEGN010000026">
    <property type="protein sequence ID" value="MCU0105732.1"/>
    <property type="molecule type" value="Genomic_DNA"/>
</dbReference>
<reference evidence="4" key="1">
    <citation type="submission" date="2023-07" db="EMBL/GenBank/DDBJ databases">
        <title>Novel Mycoplasma species identified in domestic and wild animals.</title>
        <authorList>
            <person name="Volokhov D.V."/>
            <person name="Furtak V.A."/>
            <person name="Zagorodnyaya T.A."/>
        </authorList>
    </citation>
    <scope>NUCLEOTIDE SEQUENCE [LARGE SCALE GENOMIC DNA]</scope>
    <source>
        <strain evidence="4">92-19</strain>
    </source>
</reference>
<feature type="domain" description="N-acetyltransferase" evidence="1">
    <location>
        <begin position="1"/>
        <end position="89"/>
    </location>
</feature>
<dbReference type="PROSITE" id="PS51186">
    <property type="entry name" value="GNAT"/>
    <property type="match status" value="1"/>
</dbReference>
<dbReference type="Gene3D" id="3.40.630.30">
    <property type="match status" value="1"/>
</dbReference>
<gene>
    <name evidence="3" type="ORF">N7603_08720</name>
</gene>
<evidence type="ECO:0000259" key="1">
    <source>
        <dbReference type="PROSITE" id="PS51186"/>
    </source>
</evidence>
<dbReference type="InterPro" id="IPR031165">
    <property type="entry name" value="GNAT_YJDJ"/>
</dbReference>
<dbReference type="InterPro" id="IPR016181">
    <property type="entry name" value="Acyl_CoA_acyltransferase"/>
</dbReference>
<comment type="caution">
    <text evidence="3">The sequence shown here is derived from an EMBL/GenBank/DDBJ whole genome shotgun (WGS) entry which is preliminary data.</text>
</comment>
<keyword evidence="4" id="KW-1185">Reference proteome</keyword>
<evidence type="ECO:0000313" key="3">
    <source>
        <dbReference type="EMBL" id="MCU0105732.1"/>
    </source>
</evidence>
<dbReference type="Proteomes" id="UP001209076">
    <property type="component" value="Unassembled WGS sequence"/>
</dbReference>
<dbReference type="InterPro" id="IPR000182">
    <property type="entry name" value="GNAT_dom"/>
</dbReference>